<dbReference type="WBParaSite" id="Hba_10977">
    <property type="protein sequence ID" value="Hba_10977"/>
    <property type="gene ID" value="Hba_10977"/>
</dbReference>
<accession>A0A1I7X0K9</accession>
<organism evidence="1 2">
    <name type="scientific">Heterorhabditis bacteriophora</name>
    <name type="common">Entomopathogenic nematode worm</name>
    <dbReference type="NCBI Taxonomy" id="37862"/>
    <lineage>
        <taxon>Eukaryota</taxon>
        <taxon>Metazoa</taxon>
        <taxon>Ecdysozoa</taxon>
        <taxon>Nematoda</taxon>
        <taxon>Chromadorea</taxon>
        <taxon>Rhabditida</taxon>
        <taxon>Rhabditina</taxon>
        <taxon>Rhabditomorpha</taxon>
        <taxon>Strongyloidea</taxon>
        <taxon>Heterorhabditidae</taxon>
        <taxon>Heterorhabditis</taxon>
    </lineage>
</organism>
<reference evidence="2" key="1">
    <citation type="submission" date="2016-11" db="UniProtKB">
        <authorList>
            <consortium name="WormBaseParasite"/>
        </authorList>
    </citation>
    <scope>IDENTIFICATION</scope>
</reference>
<keyword evidence="1" id="KW-1185">Reference proteome</keyword>
<name>A0A1I7X0K9_HETBA</name>
<evidence type="ECO:0000313" key="2">
    <source>
        <dbReference type="WBParaSite" id="Hba_10977"/>
    </source>
</evidence>
<dbReference type="Proteomes" id="UP000095283">
    <property type="component" value="Unplaced"/>
</dbReference>
<sequence length="72" mass="8152">MEFSHRLAPLSLSHYRHYTAIIYIHRATAGTASLVQNHFLLVDLQLFFLSLTDQEKCAIDLHLPDAPKSSST</sequence>
<dbReference type="AlphaFoldDB" id="A0A1I7X0K9"/>
<evidence type="ECO:0000313" key="1">
    <source>
        <dbReference type="Proteomes" id="UP000095283"/>
    </source>
</evidence>
<protein>
    <submittedName>
        <fullName evidence="2">Uncharacterized protein</fullName>
    </submittedName>
</protein>
<proteinExistence type="predicted"/>